<feature type="compositionally biased region" description="Gly residues" evidence="1">
    <location>
        <begin position="920"/>
        <end position="933"/>
    </location>
</feature>
<dbReference type="AlphaFoldDB" id="A0A367ZSZ3"/>
<keyword evidence="3" id="KW-0396">Initiation factor</keyword>
<gene>
    <name evidence="3" type="ORF">OZSIB_2142</name>
</gene>
<accession>A0A367ZSZ3</accession>
<name>A0A367ZSZ3_9BACT</name>
<evidence type="ECO:0000313" key="3">
    <source>
        <dbReference type="EMBL" id="RCK81273.1"/>
    </source>
</evidence>
<feature type="compositionally biased region" description="Low complexity" evidence="1">
    <location>
        <begin position="631"/>
        <end position="651"/>
    </location>
</feature>
<proteinExistence type="predicted"/>
<feature type="compositionally biased region" description="Low complexity" evidence="1">
    <location>
        <begin position="861"/>
        <end position="872"/>
    </location>
</feature>
<dbReference type="InterPro" id="IPR011053">
    <property type="entry name" value="Single_hybrid_motif"/>
</dbReference>
<feature type="compositionally biased region" description="Gly residues" evidence="1">
    <location>
        <begin position="760"/>
        <end position="774"/>
    </location>
</feature>
<protein>
    <submittedName>
        <fullName evidence="3">Translation initiation factor 2</fullName>
    </submittedName>
</protein>
<feature type="compositionally biased region" description="Low complexity" evidence="1">
    <location>
        <begin position="558"/>
        <end position="567"/>
    </location>
</feature>
<sequence>MPRLAHRFGPPARRGSAIFMALIMGIVFFMVVSSLLHYLSGERRQVKHVIGKKQAELLAISGIDWADQELRQKRWYQPPWGTTVTGGGRPSSGLVELTPFGPGMGKVTVVCEDVPARQPVSNIRNRQQLWLLHHINVFSLGEFGDARCLLYGRFIMSPEPALNDDSTDAVIFADEGTNPDQIVIKLPADSGERLKVTQILCQPGSPVDINQVLIRLTTEGANPRLVEVRPPAHGVVRLVRCRVGDSVPPGATLVVLDKPGSSARRTLKRMVRVTRIDEAPWNSLDITDFHDRRALSEYISLLSEVFLLNHGARPDLQKAALAHRHGGLPPTMTPEEFLKTFPAGVRNTTRDRAENEFMADLLRRFTLTPAKDWPEALKKTALQLDHPRMDVPPELRAILQDLNLLNLRDTAPRRDPRLYRPRLALDEFLDLLKPAFNQDPEAFIKTLSELPDASRWIEVTKDPSLRRQPGSHQETERGIRIVKPESEASISVDKLSKPYDFTDPGSGYQGRAEHVLGFIRKYYSDQGAILPHEPVRNLEFLDWPLPDPPPPPPPPRQGGEWVWVPGEPGVPPGPPTWTYQGGRPIEVRFPSGGERDHEPRGGPPDGGQRTYGIVGLAPSGATRGTTRPGRSPESSSGAGANPAGAPTQGGASRDRDGRAPDSGGAQSQTPGRAPEGGGGQGGGPGRGPGPASSIFSTQRPPVQIPTGGRFVGTAGPAGIPPKQGEYAWVEPCPPGGAPAGGGGQGAWAQGGTAPGRGRQDGSGFGGNTPGGAGRADGRGHDLDGSPAAADGHGRGLDGAAAGADGHGRGLDGSPGAADGHGYAQDGRPGGAAGAATGLDGRPGAGVADGRATSGQPGSAGGQSTTRTGPPSGTSGGAGRPGSPGSSASPGPINTTSPVIKCPICGKLHKNPHYGGAQNAPGGGGGSSTTRGGC</sequence>
<organism evidence="3 4">
    <name type="scientific">Candidatus Ozemobacter sibiricus</name>
    <dbReference type="NCBI Taxonomy" id="2268124"/>
    <lineage>
        <taxon>Bacteria</taxon>
        <taxon>Candidatus Ozemobacteria</taxon>
        <taxon>Candidatus Ozemobacterales</taxon>
        <taxon>Candidatus Ozemobacteraceae</taxon>
        <taxon>Candidatus Ozemobacter</taxon>
    </lineage>
</organism>
<feature type="compositionally biased region" description="Low complexity" evidence="1">
    <location>
        <begin position="882"/>
        <end position="891"/>
    </location>
</feature>
<feature type="compositionally biased region" description="Pro residues" evidence="1">
    <location>
        <begin position="546"/>
        <end position="556"/>
    </location>
</feature>
<dbReference type="EMBL" id="QOQW01000002">
    <property type="protein sequence ID" value="RCK81273.1"/>
    <property type="molecule type" value="Genomic_DNA"/>
</dbReference>
<keyword evidence="2" id="KW-1133">Transmembrane helix</keyword>
<comment type="caution">
    <text evidence="3">The sequence shown here is derived from an EMBL/GenBank/DDBJ whole genome shotgun (WGS) entry which is preliminary data.</text>
</comment>
<evidence type="ECO:0000313" key="4">
    <source>
        <dbReference type="Proteomes" id="UP000252355"/>
    </source>
</evidence>
<reference evidence="3 4" key="1">
    <citation type="submission" date="2018-05" db="EMBL/GenBank/DDBJ databases">
        <title>A metagenomic window into the 2 km-deep terrestrial subsurface aquifer revealed taxonomically and functionally diverse microbial community comprising novel uncultured bacterial lineages.</title>
        <authorList>
            <person name="Kadnikov V.V."/>
            <person name="Mardanov A.V."/>
            <person name="Beletsky A.V."/>
            <person name="Banks D."/>
            <person name="Pimenov N.V."/>
            <person name="Frank Y.A."/>
            <person name="Karnachuk O.V."/>
            <person name="Ravin N.V."/>
        </authorList>
    </citation>
    <scope>NUCLEOTIDE SEQUENCE [LARGE SCALE GENOMIC DNA]</scope>
    <source>
        <strain evidence="3">BY5</strain>
    </source>
</reference>
<evidence type="ECO:0000256" key="1">
    <source>
        <dbReference type="SAM" id="MobiDB-lite"/>
    </source>
</evidence>
<evidence type="ECO:0000256" key="2">
    <source>
        <dbReference type="SAM" id="Phobius"/>
    </source>
</evidence>
<feature type="region of interest" description="Disordered" evidence="1">
    <location>
        <begin position="546"/>
        <end position="933"/>
    </location>
</feature>
<dbReference type="SUPFAM" id="SSF51230">
    <property type="entry name" value="Single hybrid motif"/>
    <property type="match status" value="1"/>
</dbReference>
<keyword evidence="2" id="KW-0812">Transmembrane</keyword>
<dbReference type="Proteomes" id="UP000252355">
    <property type="component" value="Unassembled WGS sequence"/>
</dbReference>
<dbReference type="GO" id="GO:0003743">
    <property type="term" value="F:translation initiation factor activity"/>
    <property type="evidence" value="ECO:0007669"/>
    <property type="project" value="UniProtKB-KW"/>
</dbReference>
<feature type="compositionally biased region" description="Gly residues" evidence="1">
    <location>
        <begin position="674"/>
        <end position="688"/>
    </location>
</feature>
<keyword evidence="3" id="KW-0648">Protein biosynthesis</keyword>
<dbReference type="Gene3D" id="2.40.50.100">
    <property type="match status" value="1"/>
</dbReference>
<feature type="transmembrane region" description="Helical" evidence="2">
    <location>
        <begin position="17"/>
        <end position="39"/>
    </location>
</feature>
<keyword evidence="2" id="KW-0472">Membrane</keyword>